<proteinExistence type="predicted"/>
<dbReference type="InterPro" id="IPR054337">
    <property type="entry name" value="Mtrc-MtrF-like_dom_II/IV"/>
</dbReference>
<evidence type="ECO:0000256" key="1">
    <source>
        <dbReference type="SAM" id="SignalP"/>
    </source>
</evidence>
<evidence type="ECO:0000313" key="3">
    <source>
        <dbReference type="EMBL" id="VFK54135.1"/>
    </source>
</evidence>
<name>A0A450ZK00_9GAMM</name>
<reference evidence="3" key="1">
    <citation type="submission" date="2019-02" db="EMBL/GenBank/DDBJ databases">
        <authorList>
            <person name="Gruber-Vodicka R. H."/>
            <person name="Seah K. B. B."/>
        </authorList>
    </citation>
    <scope>NUCLEOTIDE SEQUENCE</scope>
    <source>
        <strain evidence="4">BECK_BY2</strain>
        <strain evidence="3">BECK_BY3</strain>
    </source>
</reference>
<dbReference type="AlphaFoldDB" id="A0A450ZK00"/>
<keyword evidence="1" id="KW-0732">Signal</keyword>
<dbReference type="EMBL" id="CAADFV010000038">
    <property type="protein sequence ID" value="VFK56156.1"/>
    <property type="molecule type" value="Genomic_DNA"/>
</dbReference>
<gene>
    <name evidence="4" type="ORF">BECKTUN1418E_GA0071001_10383</name>
    <name evidence="3" type="ORF">BECKTUN1418F_GA0071002_10383</name>
</gene>
<accession>A0A450ZK00</accession>
<feature type="domain" description="Outer membrane cytochrome MtrC/MtrF-like" evidence="2">
    <location>
        <begin position="64"/>
        <end position="248"/>
    </location>
</feature>
<evidence type="ECO:0000259" key="2">
    <source>
        <dbReference type="Pfam" id="PF22113"/>
    </source>
</evidence>
<protein>
    <submittedName>
        <fullName evidence="3">Cytochrome c554 and c-prime</fullName>
    </submittedName>
</protein>
<dbReference type="Pfam" id="PF22113">
    <property type="entry name" value="Mtrc-MtrF_II-IV_dom"/>
    <property type="match status" value="1"/>
</dbReference>
<feature type="chain" id="PRO_5036113581" evidence="1">
    <location>
        <begin position="20"/>
        <end position="418"/>
    </location>
</feature>
<dbReference type="Gene3D" id="1.10.1130.10">
    <property type="entry name" value="Flavocytochrome C3, Chain A"/>
    <property type="match status" value="1"/>
</dbReference>
<dbReference type="EMBL" id="CAADFY010000038">
    <property type="protein sequence ID" value="VFK54135.1"/>
    <property type="molecule type" value="Genomic_DNA"/>
</dbReference>
<dbReference type="SUPFAM" id="SSF48695">
    <property type="entry name" value="Multiheme cytochromes"/>
    <property type="match status" value="1"/>
</dbReference>
<dbReference type="InterPro" id="IPR036280">
    <property type="entry name" value="Multihaem_cyt_sf"/>
</dbReference>
<feature type="signal peptide" evidence="1">
    <location>
        <begin position="1"/>
        <end position="19"/>
    </location>
</feature>
<organism evidence="3">
    <name type="scientific">Candidatus Kentrum sp. TUN</name>
    <dbReference type="NCBI Taxonomy" id="2126343"/>
    <lineage>
        <taxon>Bacteria</taxon>
        <taxon>Pseudomonadati</taxon>
        <taxon>Pseudomonadota</taxon>
        <taxon>Gammaproteobacteria</taxon>
        <taxon>Candidatus Kentrum</taxon>
    </lineage>
</organism>
<sequence>MFRVILILLLWLVSWHAWGADASPSDASSNQRFLDWFWERPLSELGTVHISSDLLNHSPLMPETCGLCHPQYTDWIGSRHAQAMGPGAIGQFFHMSREEIQACLDCHAPLSEQSDSLIRYLENAQWSESTDYPASVHTENNQLHQRGVTCAVCHIREDRWYGPPRRGEPLPAETMAKFPHGGWIPRDAFQDSRFCAACHQFPPDGFSLNGKLIENTYEEWRVSPQAHRGMSCQTCHMPDRRHLFRGIHDPETVRAGVDVGSKSFSISKGHVTVLVFLTNTGVGHRLPTYVTPEIRLEAYQQDTNGDRIPGTGQVEWIARKVNIDLTREHFDTRLSPGQTATLAYQKPLSPHANMLVTRVYVAPDAFYTRIYEALLDIELDGKGAVLIRKALMESKTSGFSIYEKNYPIKKNTRIDPPE</sequence>
<evidence type="ECO:0000313" key="4">
    <source>
        <dbReference type="EMBL" id="VFK56156.1"/>
    </source>
</evidence>